<organism evidence="2 3">
    <name type="scientific">Mus spicilegus</name>
    <name type="common">Mound-building mouse</name>
    <dbReference type="NCBI Taxonomy" id="10103"/>
    <lineage>
        <taxon>Eukaryota</taxon>
        <taxon>Metazoa</taxon>
        <taxon>Chordata</taxon>
        <taxon>Craniata</taxon>
        <taxon>Vertebrata</taxon>
        <taxon>Euteleostomi</taxon>
        <taxon>Mammalia</taxon>
        <taxon>Eutheria</taxon>
        <taxon>Euarchontoglires</taxon>
        <taxon>Glires</taxon>
        <taxon>Rodentia</taxon>
        <taxon>Myomorpha</taxon>
        <taxon>Muroidea</taxon>
        <taxon>Muridae</taxon>
        <taxon>Murinae</taxon>
        <taxon>Mus</taxon>
        <taxon>Mus</taxon>
    </lineage>
</organism>
<sequence>MLESMVPDFFPRVSISSVVSLWVFCIVSTSLFRSWMVLFNSITCLVVFSCNSLRDFCASSLRSSTCFTVFSCISLSELLKSFLMSSTIIMRYAFKSGTIFSGVLGCPGLGGMGVLGSDDGEWSWFLLVRFLHLPFAIW</sequence>
<evidence type="ECO:0000256" key="1">
    <source>
        <dbReference type="SAM" id="Phobius"/>
    </source>
</evidence>
<dbReference type="Ensembl" id="ENSMSIT00000010600.1">
    <property type="protein sequence ID" value="ENSMSIP00000008341.1"/>
    <property type="gene ID" value="ENSMSIG00000007410.1"/>
</dbReference>
<protein>
    <submittedName>
        <fullName evidence="2">Uncharacterized protein</fullName>
    </submittedName>
</protein>
<reference evidence="2" key="2">
    <citation type="submission" date="2025-09" db="UniProtKB">
        <authorList>
            <consortium name="Ensembl"/>
        </authorList>
    </citation>
    <scope>IDENTIFICATION</scope>
</reference>
<name>A0A8C6MRX2_MUSSI</name>
<keyword evidence="1" id="KW-0472">Membrane</keyword>
<dbReference type="Proteomes" id="UP000694415">
    <property type="component" value="Unplaced"/>
</dbReference>
<keyword evidence="1" id="KW-0812">Transmembrane</keyword>
<dbReference type="AlphaFoldDB" id="A0A8C6MRX2"/>
<reference evidence="2" key="1">
    <citation type="submission" date="2025-08" db="UniProtKB">
        <authorList>
            <consortium name="Ensembl"/>
        </authorList>
    </citation>
    <scope>IDENTIFICATION</scope>
</reference>
<evidence type="ECO:0000313" key="3">
    <source>
        <dbReference type="Proteomes" id="UP000694415"/>
    </source>
</evidence>
<feature type="transmembrane region" description="Helical" evidence="1">
    <location>
        <begin position="12"/>
        <end position="32"/>
    </location>
</feature>
<keyword evidence="3" id="KW-1185">Reference proteome</keyword>
<accession>A0A8C6MRX2</accession>
<proteinExistence type="predicted"/>
<evidence type="ECO:0000313" key="2">
    <source>
        <dbReference type="Ensembl" id="ENSMSIP00000008341.1"/>
    </source>
</evidence>
<dbReference type="GeneTree" id="ENSGT00960000189344"/>
<keyword evidence="1" id="KW-1133">Transmembrane helix</keyword>